<dbReference type="InterPro" id="IPR003346">
    <property type="entry name" value="Transposase_20"/>
</dbReference>
<accession>A0A0E3P181</accession>
<sequence length="63" mass="7275">MDRDIFNYVYKNHKREMGIFILVPRIGELRAGTLIAEIGNFRDFVSGDKLTSWLGLVPNVYQS</sequence>
<proteinExistence type="predicted"/>
<gene>
    <name evidence="2" type="ORF">MSSIT_0433</name>
</gene>
<dbReference type="Pfam" id="PF02371">
    <property type="entry name" value="Transposase_20"/>
    <property type="match status" value="1"/>
</dbReference>
<keyword evidence="3" id="KW-1185">Reference proteome</keyword>
<protein>
    <submittedName>
        <fullName evidence="2">Mobile element protein</fullName>
    </submittedName>
</protein>
<feature type="domain" description="Transposase IS116/IS110/IS902 C-terminal" evidence="1">
    <location>
        <begin position="23"/>
        <end position="63"/>
    </location>
</feature>
<evidence type="ECO:0000313" key="2">
    <source>
        <dbReference type="EMBL" id="AKB27152.1"/>
    </source>
</evidence>
<evidence type="ECO:0000313" key="3">
    <source>
        <dbReference type="Proteomes" id="UP000033111"/>
    </source>
</evidence>
<reference evidence="2 3" key="1">
    <citation type="submission" date="2014-07" db="EMBL/GenBank/DDBJ databases">
        <title>Methanogenic archaea and the global carbon cycle.</title>
        <authorList>
            <person name="Henriksen J.R."/>
            <person name="Luke J."/>
            <person name="Reinhart S."/>
            <person name="Benedict M.N."/>
            <person name="Youngblut N.D."/>
            <person name="Metcalf M.E."/>
            <person name="Whitaker R.J."/>
            <person name="Metcalf W.W."/>
        </authorList>
    </citation>
    <scope>NUCLEOTIDE SEQUENCE [LARGE SCALE GENOMIC DNA]</scope>
    <source>
        <strain evidence="2 3">T4/M</strain>
    </source>
</reference>
<dbReference type="GO" id="GO:0004803">
    <property type="term" value="F:transposase activity"/>
    <property type="evidence" value="ECO:0007669"/>
    <property type="project" value="InterPro"/>
</dbReference>
<dbReference type="AlphaFoldDB" id="A0A0E3P181"/>
<dbReference type="Proteomes" id="UP000033111">
    <property type="component" value="Chromosome"/>
</dbReference>
<dbReference type="GO" id="GO:0006313">
    <property type="term" value="P:DNA transposition"/>
    <property type="evidence" value="ECO:0007669"/>
    <property type="project" value="InterPro"/>
</dbReference>
<evidence type="ECO:0000259" key="1">
    <source>
        <dbReference type="Pfam" id="PF02371"/>
    </source>
</evidence>
<dbReference type="HOGENOM" id="CLU_187356_0_0_2"/>
<organism evidence="2 3">
    <name type="scientific">Methanosarcina siciliae T4/M</name>
    <dbReference type="NCBI Taxonomy" id="1434120"/>
    <lineage>
        <taxon>Archaea</taxon>
        <taxon>Methanobacteriati</taxon>
        <taxon>Methanobacteriota</taxon>
        <taxon>Stenosarchaea group</taxon>
        <taxon>Methanomicrobia</taxon>
        <taxon>Methanosarcinales</taxon>
        <taxon>Methanosarcinaceae</taxon>
        <taxon>Methanosarcina</taxon>
    </lineage>
</organism>
<name>A0A0E3P181_9EURY</name>
<dbReference type="GO" id="GO:0003677">
    <property type="term" value="F:DNA binding"/>
    <property type="evidence" value="ECO:0007669"/>
    <property type="project" value="InterPro"/>
</dbReference>
<dbReference type="KEGG" id="msw:MSSIT_0433"/>
<dbReference type="EMBL" id="CP009506">
    <property type="protein sequence ID" value="AKB27152.1"/>
    <property type="molecule type" value="Genomic_DNA"/>
</dbReference>